<dbReference type="PROSITE" id="PS50836">
    <property type="entry name" value="DOMON"/>
    <property type="match status" value="1"/>
</dbReference>
<reference evidence="8" key="1">
    <citation type="submission" date="2021-01" db="EMBL/GenBank/DDBJ databases">
        <authorList>
            <person name="Corre E."/>
            <person name="Pelletier E."/>
            <person name="Niang G."/>
            <person name="Scheremetjew M."/>
            <person name="Finn R."/>
            <person name="Kale V."/>
            <person name="Holt S."/>
            <person name="Cochrane G."/>
            <person name="Meng A."/>
            <person name="Brown T."/>
            <person name="Cohen L."/>
        </authorList>
    </citation>
    <scope>NUCLEOTIDE SEQUENCE</scope>
    <source>
        <strain evidence="8">GSBS06</strain>
    </source>
</reference>
<keyword evidence="6" id="KW-1133">Transmembrane helix</keyword>
<gene>
    <name evidence="8" type="ORF">ASTO00021_LOCUS14079</name>
</gene>
<accession>A0A7S3V0L9</accession>
<feature type="transmembrane region" description="Helical" evidence="6">
    <location>
        <begin position="377"/>
        <end position="394"/>
    </location>
</feature>
<feature type="transmembrane region" description="Helical" evidence="6">
    <location>
        <begin position="161"/>
        <end position="181"/>
    </location>
</feature>
<dbReference type="AlphaFoldDB" id="A0A7S3V0L9"/>
<keyword evidence="6" id="KW-0812">Transmembrane</keyword>
<feature type="domain" description="DOMON" evidence="7">
    <location>
        <begin position="1"/>
        <end position="112"/>
    </location>
</feature>
<sequence length="566" mass="64763">MDFRSGMFLGVGFTDPVQNPGNLMSPSDMIVCREYQGEVRCDDYYSKGEAVRDGGPILDTAVSGGTSNLIPVEYSILDGNVRAVMRRPINASDPNLDLRINIKSQNLIFARSRTASMGGLEYHGVLGRLQRFNINLQVATNDISDFAEAQSVRDLQVVHGMMMFVFWGVNIVIGGAIARYYKNTRHWFQIHKFFQLVNTFLTIPIFLLTLGFVPAEARFRTTHGKLGYSIVFLSLFQAFLGNTSHVLNKISKGLLKHCETSETISPEVLEMVEAVKPIPINVVKKRRDFFENWSHRRSMLSERHKDEVDKIVKDYLTKVYFLMSQIPYFLSIISFLVKHVNQNHIRKMHRLLGRIFLLLGITQIALGLRVLKVESSVEIIIWTWISLCLFIIVYKEIERFFQLPLGVYPKLVFGYNSFCGGDWQVPGAQSFLGEQTFDHKHEDKQRRFSKRGSNKPRSENKSANNKKNMEKVNSFDINQDTKDIDTSYMSFGSTEHHRTRLRKNVTEGGYPNDFMERLRQAEAKGAHDDVIELSIQGVEHRPTSMIIDDNDNVDARTKTSFAMTDD</sequence>
<dbReference type="EMBL" id="HBIN01018456">
    <property type="protein sequence ID" value="CAE0444023.1"/>
    <property type="molecule type" value="Transcribed_RNA"/>
</dbReference>
<evidence type="ECO:0000313" key="8">
    <source>
        <dbReference type="EMBL" id="CAE0444023.1"/>
    </source>
</evidence>
<keyword evidence="2" id="KW-0813">Transport</keyword>
<feature type="transmembrane region" description="Helical" evidence="6">
    <location>
        <begin position="193"/>
        <end position="214"/>
    </location>
</feature>
<proteinExistence type="predicted"/>
<evidence type="ECO:0000256" key="5">
    <source>
        <dbReference type="SAM" id="MobiDB-lite"/>
    </source>
</evidence>
<evidence type="ECO:0000256" key="6">
    <source>
        <dbReference type="SAM" id="Phobius"/>
    </source>
</evidence>
<keyword evidence="4 6" id="KW-0472">Membrane</keyword>
<feature type="transmembrane region" description="Helical" evidence="6">
    <location>
        <begin position="226"/>
        <end position="247"/>
    </location>
</feature>
<name>A0A7S3V0L9_9STRA</name>
<evidence type="ECO:0000256" key="2">
    <source>
        <dbReference type="ARBA" id="ARBA00022448"/>
    </source>
</evidence>
<feature type="region of interest" description="Disordered" evidence="5">
    <location>
        <begin position="439"/>
        <end position="473"/>
    </location>
</feature>
<feature type="transmembrane region" description="Helical" evidence="6">
    <location>
        <begin position="319"/>
        <end position="339"/>
    </location>
</feature>
<dbReference type="CDD" id="cd08760">
    <property type="entry name" value="Cyt_b561_FRRS1_like"/>
    <property type="match status" value="1"/>
</dbReference>
<dbReference type="Gene3D" id="1.20.120.1770">
    <property type="match status" value="1"/>
</dbReference>
<dbReference type="GO" id="GO:0016020">
    <property type="term" value="C:membrane"/>
    <property type="evidence" value="ECO:0007669"/>
    <property type="project" value="UniProtKB-SubCell"/>
</dbReference>
<feature type="transmembrane region" description="Helical" evidence="6">
    <location>
        <begin position="351"/>
        <end position="371"/>
    </location>
</feature>
<evidence type="ECO:0000256" key="1">
    <source>
        <dbReference type="ARBA" id="ARBA00004370"/>
    </source>
</evidence>
<comment type="subcellular location">
    <subcellularLocation>
        <location evidence="1">Membrane</location>
    </subcellularLocation>
</comment>
<evidence type="ECO:0000256" key="4">
    <source>
        <dbReference type="ARBA" id="ARBA00023136"/>
    </source>
</evidence>
<dbReference type="PANTHER" id="PTHR23130">
    <property type="entry name" value="CYTOCHROME B561 AND DOMON DOMAIN-CONTAINING PROTEIN"/>
    <property type="match status" value="1"/>
</dbReference>
<keyword evidence="3" id="KW-0732">Signal</keyword>
<dbReference type="InterPro" id="IPR005018">
    <property type="entry name" value="DOMON_domain"/>
</dbReference>
<evidence type="ECO:0000256" key="3">
    <source>
        <dbReference type="ARBA" id="ARBA00022729"/>
    </source>
</evidence>
<dbReference type="PANTHER" id="PTHR23130:SF171">
    <property type="entry name" value="OS01G0895300 PROTEIN"/>
    <property type="match status" value="1"/>
</dbReference>
<organism evidence="8">
    <name type="scientific">Aplanochytrium stocchinoi</name>
    <dbReference type="NCBI Taxonomy" id="215587"/>
    <lineage>
        <taxon>Eukaryota</taxon>
        <taxon>Sar</taxon>
        <taxon>Stramenopiles</taxon>
        <taxon>Bigyra</taxon>
        <taxon>Labyrinthulomycetes</taxon>
        <taxon>Thraustochytrida</taxon>
        <taxon>Thraustochytriidae</taxon>
        <taxon>Aplanochytrium</taxon>
    </lineage>
</organism>
<protein>
    <recommendedName>
        <fullName evidence="7">DOMON domain-containing protein</fullName>
    </recommendedName>
</protein>
<evidence type="ECO:0000259" key="7">
    <source>
        <dbReference type="PROSITE" id="PS50836"/>
    </source>
</evidence>